<keyword evidence="3" id="KW-0460">Magnesium</keyword>
<comment type="cofactor">
    <cofactor evidence="1">
        <name>Mg(2+)</name>
        <dbReference type="ChEBI" id="CHEBI:18420"/>
    </cofactor>
</comment>
<dbReference type="AlphaFoldDB" id="A0A382S9S1"/>
<dbReference type="SUPFAM" id="SSF54826">
    <property type="entry name" value="Enolase N-terminal domain-like"/>
    <property type="match status" value="1"/>
</dbReference>
<evidence type="ECO:0000256" key="1">
    <source>
        <dbReference type="ARBA" id="ARBA00001946"/>
    </source>
</evidence>
<dbReference type="InterPro" id="IPR013341">
    <property type="entry name" value="Mandelate_racemase_N_dom"/>
</dbReference>
<feature type="domain" description="Mandelate racemase/muconate lactonizing enzyme N-terminal" evidence="4">
    <location>
        <begin position="117"/>
        <end position="202"/>
    </location>
</feature>
<dbReference type="InterPro" id="IPR046945">
    <property type="entry name" value="RHMD-like"/>
</dbReference>
<evidence type="ECO:0000313" key="5">
    <source>
        <dbReference type="EMBL" id="SVD05967.1"/>
    </source>
</evidence>
<sequence>MIPAGLKLALYSASFYNQFTQIISVQRMKKLRQPSRRQFFSQASSLAFLAASVGTAITSPALLFAQSPVPRIREVKAYPIYINQRSDGLLDSPAFNSDDDPRRWRYGGPFEQLPSAIIAVIKTDQGVTGFGMGAGGSAAVEIIDGHLKNLLLGSNPLNVEQLWDQMYTSGIFYGRRGIFVMALSALDNALWDIAGKYAGLPV</sequence>
<dbReference type="GO" id="GO:0016836">
    <property type="term" value="F:hydro-lyase activity"/>
    <property type="evidence" value="ECO:0007669"/>
    <property type="project" value="TreeGrafter"/>
</dbReference>
<proteinExistence type="predicted"/>
<dbReference type="Pfam" id="PF02746">
    <property type="entry name" value="MR_MLE_N"/>
    <property type="match status" value="1"/>
</dbReference>
<organism evidence="5">
    <name type="scientific">marine metagenome</name>
    <dbReference type="NCBI Taxonomy" id="408172"/>
    <lineage>
        <taxon>unclassified sequences</taxon>
        <taxon>metagenomes</taxon>
        <taxon>ecological metagenomes</taxon>
    </lineage>
</organism>
<keyword evidence="2" id="KW-0479">Metal-binding</keyword>
<reference evidence="5" key="1">
    <citation type="submission" date="2018-05" db="EMBL/GenBank/DDBJ databases">
        <authorList>
            <person name="Lanie J.A."/>
            <person name="Ng W.-L."/>
            <person name="Kazmierczak K.M."/>
            <person name="Andrzejewski T.M."/>
            <person name="Davidsen T.M."/>
            <person name="Wayne K.J."/>
            <person name="Tettelin H."/>
            <person name="Glass J.I."/>
            <person name="Rusch D."/>
            <person name="Podicherti R."/>
            <person name="Tsui H.-C.T."/>
            <person name="Winkler M.E."/>
        </authorList>
    </citation>
    <scope>NUCLEOTIDE SEQUENCE</scope>
</reference>
<dbReference type="EMBL" id="UINC01127081">
    <property type="protein sequence ID" value="SVD05967.1"/>
    <property type="molecule type" value="Genomic_DNA"/>
</dbReference>
<dbReference type="PANTHER" id="PTHR13794">
    <property type="entry name" value="ENOLASE SUPERFAMILY, MANDELATE RACEMASE"/>
    <property type="match status" value="1"/>
</dbReference>
<accession>A0A382S9S1</accession>
<dbReference type="GO" id="GO:0000287">
    <property type="term" value="F:magnesium ion binding"/>
    <property type="evidence" value="ECO:0007669"/>
    <property type="project" value="TreeGrafter"/>
</dbReference>
<evidence type="ECO:0000256" key="3">
    <source>
        <dbReference type="ARBA" id="ARBA00022842"/>
    </source>
</evidence>
<gene>
    <name evidence="5" type="ORF">METZ01_LOCUS358821</name>
</gene>
<dbReference type="PANTHER" id="PTHR13794:SF58">
    <property type="entry name" value="MITOCHONDRIAL ENOLASE SUPERFAMILY MEMBER 1"/>
    <property type="match status" value="1"/>
</dbReference>
<feature type="non-terminal residue" evidence="5">
    <location>
        <position position="202"/>
    </location>
</feature>
<dbReference type="GO" id="GO:0016052">
    <property type="term" value="P:carbohydrate catabolic process"/>
    <property type="evidence" value="ECO:0007669"/>
    <property type="project" value="TreeGrafter"/>
</dbReference>
<evidence type="ECO:0000256" key="2">
    <source>
        <dbReference type="ARBA" id="ARBA00022723"/>
    </source>
</evidence>
<dbReference type="Gene3D" id="3.30.390.10">
    <property type="entry name" value="Enolase-like, N-terminal domain"/>
    <property type="match status" value="1"/>
</dbReference>
<protein>
    <recommendedName>
        <fullName evidence="4">Mandelate racemase/muconate lactonizing enzyme N-terminal domain-containing protein</fullName>
    </recommendedName>
</protein>
<dbReference type="InterPro" id="IPR029017">
    <property type="entry name" value="Enolase-like_N"/>
</dbReference>
<name>A0A382S9S1_9ZZZZ</name>
<evidence type="ECO:0000259" key="4">
    <source>
        <dbReference type="Pfam" id="PF02746"/>
    </source>
</evidence>